<name>A0ABP6S5A4_9ACTN</name>
<dbReference type="RefSeq" id="WP_345034486.1">
    <property type="nucleotide sequence ID" value="NZ_BAAAYL010000001.1"/>
</dbReference>
<keyword evidence="2" id="KW-1185">Reference proteome</keyword>
<protein>
    <submittedName>
        <fullName evidence="1">Uncharacterized protein</fullName>
    </submittedName>
</protein>
<dbReference type="Proteomes" id="UP001499990">
    <property type="component" value="Unassembled WGS sequence"/>
</dbReference>
<evidence type="ECO:0000313" key="2">
    <source>
        <dbReference type="Proteomes" id="UP001499990"/>
    </source>
</evidence>
<accession>A0ABP6S5A4</accession>
<organism evidence="1 2">
    <name type="scientific">Streptomyces sannanensis</name>
    <dbReference type="NCBI Taxonomy" id="285536"/>
    <lineage>
        <taxon>Bacteria</taxon>
        <taxon>Bacillati</taxon>
        <taxon>Actinomycetota</taxon>
        <taxon>Actinomycetes</taxon>
        <taxon>Kitasatosporales</taxon>
        <taxon>Streptomycetaceae</taxon>
        <taxon>Streptomyces</taxon>
    </lineage>
</organism>
<gene>
    <name evidence="1" type="ORF">GCM10020367_06970</name>
</gene>
<comment type="caution">
    <text evidence="1">The sequence shown here is derived from an EMBL/GenBank/DDBJ whole genome shotgun (WGS) entry which is preliminary data.</text>
</comment>
<reference evidence="2" key="1">
    <citation type="journal article" date="2019" name="Int. J. Syst. Evol. Microbiol.">
        <title>The Global Catalogue of Microorganisms (GCM) 10K type strain sequencing project: providing services to taxonomists for standard genome sequencing and annotation.</title>
        <authorList>
            <consortium name="The Broad Institute Genomics Platform"/>
            <consortium name="The Broad Institute Genome Sequencing Center for Infectious Disease"/>
            <person name="Wu L."/>
            <person name="Ma J."/>
        </authorList>
    </citation>
    <scope>NUCLEOTIDE SEQUENCE [LARGE SCALE GENOMIC DNA]</scope>
    <source>
        <strain evidence="2">JCM 9651</strain>
    </source>
</reference>
<proteinExistence type="predicted"/>
<dbReference type="EMBL" id="BAAAYL010000001">
    <property type="protein sequence ID" value="GAA3368476.1"/>
    <property type="molecule type" value="Genomic_DNA"/>
</dbReference>
<evidence type="ECO:0000313" key="1">
    <source>
        <dbReference type="EMBL" id="GAA3368476.1"/>
    </source>
</evidence>
<sequence>MLNPETEPIAGELHIAYQHGWSTDEPTWAVLTHGEKVADLAARLGGGVREAQGRAGATEVLLGRSAVEATLAGPTPLVYNSVRRQGPTTVRMDQAVSAASTRAEAGKADGRIRTCDQMVEARAGTGPRPEVSLLLRIAGAEELGAFRLTSESWDFSESVRALSAEAFPAADRVRVMVRIHTSRMTTRSGVAVVFVQPQLVVLDSFSEDVHWSLAA</sequence>